<reference evidence="2" key="1">
    <citation type="journal article" date="2019" name="Int. J. Syst. Evol. Microbiol.">
        <title>The Global Catalogue of Microorganisms (GCM) 10K type strain sequencing project: providing services to taxonomists for standard genome sequencing and annotation.</title>
        <authorList>
            <consortium name="The Broad Institute Genomics Platform"/>
            <consortium name="The Broad Institute Genome Sequencing Center for Infectious Disease"/>
            <person name="Wu L."/>
            <person name="Ma J."/>
        </authorList>
    </citation>
    <scope>NUCLEOTIDE SEQUENCE [LARGE SCALE GENOMIC DNA]</scope>
    <source>
        <strain evidence="2">JCM 12165</strain>
    </source>
</reference>
<evidence type="ECO:0000313" key="1">
    <source>
        <dbReference type="EMBL" id="MFC4738037.1"/>
    </source>
</evidence>
<dbReference type="EMBL" id="JBHSGK010000021">
    <property type="protein sequence ID" value="MFC4738037.1"/>
    <property type="molecule type" value="Genomic_DNA"/>
</dbReference>
<gene>
    <name evidence="1" type="ORF">ACFO4L_15795</name>
</gene>
<name>A0ABV9P124_9BACI</name>
<comment type="caution">
    <text evidence="1">The sequence shown here is derived from an EMBL/GenBank/DDBJ whole genome shotgun (WGS) entry which is preliminary data.</text>
</comment>
<protein>
    <submittedName>
        <fullName evidence="1">Uncharacterized protein</fullName>
    </submittedName>
</protein>
<evidence type="ECO:0000313" key="2">
    <source>
        <dbReference type="Proteomes" id="UP001595896"/>
    </source>
</evidence>
<keyword evidence="2" id="KW-1185">Reference proteome</keyword>
<organism evidence="1 2">
    <name type="scientific">Bacillus daqingensis</name>
    <dbReference type="NCBI Taxonomy" id="872396"/>
    <lineage>
        <taxon>Bacteria</taxon>
        <taxon>Bacillati</taxon>
        <taxon>Bacillota</taxon>
        <taxon>Bacilli</taxon>
        <taxon>Bacillales</taxon>
        <taxon>Bacillaceae</taxon>
        <taxon>Bacillus</taxon>
    </lineage>
</organism>
<sequence>MLVKELVETKRLSDAGTVESVYAAYERYESVDCASDVASYSSEECSSESSIKLFAGNIDADHTLRLIGEEKVANSEQVEEALVRLKKKYPTYFH</sequence>
<accession>A0ABV9P124</accession>
<dbReference type="RefSeq" id="WP_377910629.1">
    <property type="nucleotide sequence ID" value="NZ_JBHSGK010000021.1"/>
</dbReference>
<proteinExistence type="predicted"/>
<dbReference type="Proteomes" id="UP001595896">
    <property type="component" value="Unassembled WGS sequence"/>
</dbReference>